<keyword evidence="7 10" id="KW-1133">Transmembrane helix</keyword>
<feature type="compositionally biased region" description="Polar residues" evidence="11">
    <location>
        <begin position="571"/>
        <end position="584"/>
    </location>
</feature>
<evidence type="ECO:0000256" key="9">
    <source>
        <dbReference type="ARBA" id="ARBA00023136"/>
    </source>
</evidence>
<keyword evidence="3" id="KW-0813">Transport</keyword>
<evidence type="ECO:0000256" key="3">
    <source>
        <dbReference type="ARBA" id="ARBA00022448"/>
    </source>
</evidence>
<dbReference type="InterPro" id="IPR053952">
    <property type="entry name" value="K_trans_C"/>
</dbReference>
<dbReference type="Proteomes" id="UP001445335">
    <property type="component" value="Unassembled WGS sequence"/>
</dbReference>
<feature type="transmembrane region" description="Helical" evidence="10">
    <location>
        <begin position="254"/>
        <end position="276"/>
    </location>
</feature>
<dbReference type="EMBL" id="JALJOU010000027">
    <property type="protein sequence ID" value="KAK9835989.1"/>
    <property type="molecule type" value="Genomic_DNA"/>
</dbReference>
<dbReference type="GO" id="GO:0016020">
    <property type="term" value="C:membrane"/>
    <property type="evidence" value="ECO:0007669"/>
    <property type="project" value="UniProtKB-SubCell"/>
</dbReference>
<feature type="transmembrane region" description="Helical" evidence="10">
    <location>
        <begin position="369"/>
        <end position="389"/>
    </location>
</feature>
<dbReference type="InterPro" id="IPR003855">
    <property type="entry name" value="K+_transporter"/>
</dbReference>
<keyword evidence="4 10" id="KW-0633">Potassium transport</keyword>
<keyword evidence="9 10" id="KW-0472">Membrane</keyword>
<organism evidence="14 15">
    <name type="scientific">Elliptochloris bilobata</name>
    <dbReference type="NCBI Taxonomy" id="381761"/>
    <lineage>
        <taxon>Eukaryota</taxon>
        <taxon>Viridiplantae</taxon>
        <taxon>Chlorophyta</taxon>
        <taxon>core chlorophytes</taxon>
        <taxon>Trebouxiophyceae</taxon>
        <taxon>Trebouxiophyceae incertae sedis</taxon>
        <taxon>Elliptochloris clade</taxon>
        <taxon>Elliptochloris</taxon>
    </lineage>
</organism>
<comment type="caution">
    <text evidence="14">The sequence shown here is derived from an EMBL/GenBank/DDBJ whole genome shotgun (WGS) entry which is preliminary data.</text>
</comment>
<evidence type="ECO:0000256" key="6">
    <source>
        <dbReference type="ARBA" id="ARBA00022958"/>
    </source>
</evidence>
<feature type="transmembrane region" description="Helical" evidence="10">
    <location>
        <begin position="478"/>
        <end position="496"/>
    </location>
</feature>
<dbReference type="Pfam" id="PF02705">
    <property type="entry name" value="K_trans"/>
    <property type="match status" value="1"/>
</dbReference>
<evidence type="ECO:0000259" key="12">
    <source>
        <dbReference type="Pfam" id="PF02705"/>
    </source>
</evidence>
<protein>
    <recommendedName>
        <fullName evidence="10">Potassium transporter</fullName>
    </recommendedName>
</protein>
<evidence type="ECO:0000313" key="15">
    <source>
        <dbReference type="Proteomes" id="UP001445335"/>
    </source>
</evidence>
<feature type="transmembrane region" description="Helical" evidence="10">
    <location>
        <begin position="451"/>
        <end position="471"/>
    </location>
</feature>
<dbReference type="GO" id="GO:0015079">
    <property type="term" value="F:potassium ion transmembrane transporter activity"/>
    <property type="evidence" value="ECO:0007669"/>
    <property type="project" value="UniProtKB-UniRule"/>
</dbReference>
<feature type="transmembrane region" description="Helical" evidence="10">
    <location>
        <begin position="426"/>
        <end position="445"/>
    </location>
</feature>
<feature type="compositionally biased region" description="Polar residues" evidence="11">
    <location>
        <begin position="553"/>
        <end position="564"/>
    </location>
</feature>
<evidence type="ECO:0000256" key="11">
    <source>
        <dbReference type="SAM" id="MobiDB-lite"/>
    </source>
</evidence>
<evidence type="ECO:0000256" key="1">
    <source>
        <dbReference type="ARBA" id="ARBA00004141"/>
    </source>
</evidence>
<evidence type="ECO:0000256" key="10">
    <source>
        <dbReference type="RuleBase" id="RU321113"/>
    </source>
</evidence>
<feature type="transmembrane region" description="Helical" evidence="10">
    <location>
        <begin position="223"/>
        <end position="242"/>
    </location>
</feature>
<comment type="function">
    <text evidence="10">Potassium transporter.</text>
</comment>
<keyword evidence="15" id="KW-1185">Reference proteome</keyword>
<evidence type="ECO:0000259" key="13">
    <source>
        <dbReference type="Pfam" id="PF22776"/>
    </source>
</evidence>
<feature type="transmembrane region" description="Helical" evidence="10">
    <location>
        <begin position="46"/>
        <end position="67"/>
    </location>
</feature>
<feature type="region of interest" description="Disordered" evidence="11">
    <location>
        <begin position="551"/>
        <end position="584"/>
    </location>
</feature>
<dbReference type="Pfam" id="PF22776">
    <property type="entry name" value="K_trans_C"/>
    <property type="match status" value="1"/>
</dbReference>
<gene>
    <name evidence="14" type="ORF">WJX81_004040</name>
</gene>
<feature type="transmembrane region" description="Helical" evidence="10">
    <location>
        <begin position="508"/>
        <end position="526"/>
    </location>
</feature>
<sequence length="756" mass="81688">MTDAKVTRPAAGRQLSIGAWRADSDLKGALQAQAAKKTGWGPSISLAFAAAGVIFGDIGTSPLYVFSSTFSNSPSNDDVLGATCLIFWSITLIVICKYCLFVLRLDDNGEGGTFALYSLLCRHVGILPGSRQSKVPDPADVLLSAYSSASELGSPDGPKPRRRSVGAHLREGLRRSRVAQSLLLSLVLLMTSLVLGDGVLTPAQSVLGAIYGLQVRTTVSGDVVVGVSIAIIVILFCVQSYGTGRVGPSFSPIVILWFIFNIITAIYNMATYYPAIWKCINPYWGYLYFVNNGASGWMSLSGIFLAVTGTEASYADLGHFSRPAIQIAFCCIAYPSLVITYLGQAAFLMANPDQVGSTFFACIPFGDGFYWTFFVIATAAACVASQAMITGTFSIVRQSIALGCFPRVTVKHTSAGIEGQIYLPEVNYVMMVLTVIVVAIFRTTVVLGNAYGVAVSGMMIGTTVLATLAMFMVWDASIFIAIPFLLIFGFIDGVYFSTNLNKVPSGGWFAVAIAFAVFAVSELWQFGTKRKQAALNANKVTMDSILRDPTIANGGSSTAPSEVQGQVKGTADTSPLSDAQDAQTGQPITRIPGLAIMFNESVFAAPPLLKSLVARWGCLHETVVMVHVRRVAVPVVLLHERMLFSKAGLPGMYRAVLRFGYMDRIDLGPEFVAAVVHEVVQINPSLRPGRLAASDRVSYILSRPILVPRPARTVLGWPRVWLVMGYRLMSRMTRMAWEDWAVPRDAMFEVGMVYEM</sequence>
<feature type="transmembrane region" description="Helical" evidence="10">
    <location>
        <begin position="296"/>
        <end position="315"/>
    </location>
</feature>
<feature type="domain" description="K+ potassium transporter C-terminal" evidence="13">
    <location>
        <begin position="592"/>
        <end position="756"/>
    </location>
</feature>
<keyword evidence="5 10" id="KW-0812">Transmembrane</keyword>
<comment type="similarity">
    <text evidence="2 10">Belongs to the HAK/KUP transporter (TC 2.A.72.3) family.</text>
</comment>
<proteinExistence type="inferred from homology"/>
<feature type="transmembrane region" description="Helical" evidence="10">
    <location>
        <begin position="327"/>
        <end position="349"/>
    </location>
</feature>
<reference evidence="14 15" key="1">
    <citation type="journal article" date="2024" name="Nat. Commun.">
        <title>Phylogenomics reveals the evolutionary origins of lichenization in chlorophyte algae.</title>
        <authorList>
            <person name="Puginier C."/>
            <person name="Libourel C."/>
            <person name="Otte J."/>
            <person name="Skaloud P."/>
            <person name="Haon M."/>
            <person name="Grisel S."/>
            <person name="Petersen M."/>
            <person name="Berrin J.G."/>
            <person name="Delaux P.M."/>
            <person name="Dal Grande F."/>
            <person name="Keller J."/>
        </authorList>
    </citation>
    <scope>NUCLEOTIDE SEQUENCE [LARGE SCALE GENOMIC DNA]</scope>
    <source>
        <strain evidence="14 15">SAG 245.80</strain>
    </source>
</reference>
<comment type="subcellular location">
    <subcellularLocation>
        <location evidence="1 10">Membrane</location>
        <topology evidence="1 10">Multi-pass membrane protein</topology>
    </subcellularLocation>
</comment>
<dbReference type="PANTHER" id="PTHR30540:SF83">
    <property type="entry name" value="K+ POTASSIUM TRANSPORTER"/>
    <property type="match status" value="1"/>
</dbReference>
<evidence type="ECO:0000256" key="4">
    <source>
        <dbReference type="ARBA" id="ARBA00022538"/>
    </source>
</evidence>
<accession>A0AAW1RQP5</accession>
<evidence type="ECO:0000256" key="7">
    <source>
        <dbReference type="ARBA" id="ARBA00022989"/>
    </source>
</evidence>
<dbReference type="InterPro" id="IPR053951">
    <property type="entry name" value="K_trans_N"/>
</dbReference>
<comment type="caution">
    <text evidence="10">Lacks conserved residue(s) required for the propagation of feature annotation.</text>
</comment>
<feature type="transmembrane region" description="Helical" evidence="10">
    <location>
        <begin position="79"/>
        <end position="100"/>
    </location>
</feature>
<evidence type="ECO:0000313" key="14">
    <source>
        <dbReference type="EMBL" id="KAK9835989.1"/>
    </source>
</evidence>
<evidence type="ECO:0000256" key="8">
    <source>
        <dbReference type="ARBA" id="ARBA00023065"/>
    </source>
</evidence>
<keyword evidence="6 10" id="KW-0630">Potassium</keyword>
<evidence type="ECO:0000256" key="5">
    <source>
        <dbReference type="ARBA" id="ARBA00022692"/>
    </source>
</evidence>
<dbReference type="NCBIfam" id="TIGR00794">
    <property type="entry name" value="kup"/>
    <property type="match status" value="1"/>
</dbReference>
<name>A0AAW1RQP5_9CHLO</name>
<keyword evidence="8 10" id="KW-0406">Ion transport</keyword>
<evidence type="ECO:0000256" key="2">
    <source>
        <dbReference type="ARBA" id="ARBA00008440"/>
    </source>
</evidence>
<dbReference type="PANTHER" id="PTHR30540">
    <property type="entry name" value="OSMOTIC STRESS POTASSIUM TRANSPORTER"/>
    <property type="match status" value="1"/>
</dbReference>
<feature type="domain" description="K+ potassium transporter integral membrane" evidence="12">
    <location>
        <begin position="46"/>
        <end position="546"/>
    </location>
</feature>
<dbReference type="AlphaFoldDB" id="A0AAW1RQP5"/>